<organism evidence="2 3">
    <name type="scientific">Streptomyces acidicola</name>
    <dbReference type="NCBI Taxonomy" id="2596892"/>
    <lineage>
        <taxon>Bacteria</taxon>
        <taxon>Bacillati</taxon>
        <taxon>Actinomycetota</taxon>
        <taxon>Actinomycetes</taxon>
        <taxon>Kitasatosporales</taxon>
        <taxon>Streptomycetaceae</taxon>
        <taxon>Streptomyces</taxon>
    </lineage>
</organism>
<accession>A0A5N8WMC7</accession>
<dbReference type="Gene3D" id="3.40.50.1820">
    <property type="entry name" value="alpha/beta hydrolase"/>
    <property type="match status" value="2"/>
</dbReference>
<dbReference type="GO" id="GO:0016787">
    <property type="term" value="F:hydrolase activity"/>
    <property type="evidence" value="ECO:0007669"/>
    <property type="project" value="UniProtKB-KW"/>
</dbReference>
<proteinExistence type="predicted"/>
<dbReference type="Pfam" id="PF00561">
    <property type="entry name" value="Abhydrolase_1"/>
    <property type="match status" value="1"/>
</dbReference>
<gene>
    <name evidence="2" type="ORF">FPZ41_07355</name>
</gene>
<sequence length="245" mass="26395">MRSTSWACCTRRSAEPCTVRTMRLAHRESGSPEAPPLVLLHGLTSDGTAWDAVAAHFATRHRVLVPDLRGHGRSPHPGTYSFELMRDDVLALLDELALPSVGLIGHSLGGVVAYLLASRHPARVTRLVLEETPPPIPLDLPSPQRPSGPLGYDWAARPAIVHRLNAPDPAWWDALPGITVPTLVVAGGEESHLPQQAIAAMADRFPAGRLVTIPAGHRVHVLRPREFCAAVEEFLSTSQPTPPAS</sequence>
<evidence type="ECO:0000259" key="1">
    <source>
        <dbReference type="Pfam" id="PF00561"/>
    </source>
</evidence>
<dbReference type="InterPro" id="IPR000073">
    <property type="entry name" value="AB_hydrolase_1"/>
</dbReference>
<feature type="domain" description="AB hydrolase-1" evidence="1">
    <location>
        <begin position="35"/>
        <end position="145"/>
    </location>
</feature>
<dbReference type="InterPro" id="IPR050228">
    <property type="entry name" value="Carboxylesterase_BioH"/>
</dbReference>
<reference evidence="2 3" key="1">
    <citation type="submission" date="2019-09" db="EMBL/GenBank/DDBJ databases">
        <authorList>
            <person name="Duangmal K."/>
            <person name="Teo W.F.A."/>
            <person name="Lipun K."/>
        </authorList>
    </citation>
    <scope>NUCLEOTIDE SEQUENCE [LARGE SCALE GENOMIC DNA]</scope>
    <source>
        <strain evidence="2 3">K1PN6</strain>
    </source>
</reference>
<dbReference type="Proteomes" id="UP000373149">
    <property type="component" value="Unassembled WGS sequence"/>
</dbReference>
<name>A0A5N8WMC7_9ACTN</name>
<dbReference type="AlphaFoldDB" id="A0A5N8WMC7"/>
<evidence type="ECO:0000313" key="2">
    <source>
        <dbReference type="EMBL" id="MPY48407.1"/>
    </source>
</evidence>
<keyword evidence="2" id="KW-0378">Hydrolase</keyword>
<dbReference type="InterPro" id="IPR029058">
    <property type="entry name" value="AB_hydrolase_fold"/>
</dbReference>
<comment type="caution">
    <text evidence="2">The sequence shown here is derived from an EMBL/GenBank/DDBJ whole genome shotgun (WGS) entry which is preliminary data.</text>
</comment>
<dbReference type="PANTHER" id="PTHR43194:SF2">
    <property type="entry name" value="PEROXISOMAL MEMBRANE PROTEIN LPX1"/>
    <property type="match status" value="1"/>
</dbReference>
<dbReference type="PANTHER" id="PTHR43194">
    <property type="entry name" value="HYDROLASE ALPHA/BETA FOLD FAMILY"/>
    <property type="match status" value="1"/>
</dbReference>
<dbReference type="PRINTS" id="PR00111">
    <property type="entry name" value="ABHYDROLASE"/>
</dbReference>
<protein>
    <submittedName>
        <fullName evidence="2">Alpha/beta fold hydrolase</fullName>
    </submittedName>
</protein>
<evidence type="ECO:0000313" key="3">
    <source>
        <dbReference type="Proteomes" id="UP000373149"/>
    </source>
</evidence>
<keyword evidence="3" id="KW-1185">Reference proteome</keyword>
<dbReference type="EMBL" id="VMNX01000014">
    <property type="protein sequence ID" value="MPY48407.1"/>
    <property type="molecule type" value="Genomic_DNA"/>
</dbReference>
<dbReference type="SUPFAM" id="SSF53474">
    <property type="entry name" value="alpha/beta-Hydrolases"/>
    <property type="match status" value="1"/>
</dbReference>